<dbReference type="Proteomes" id="UP000179807">
    <property type="component" value="Unassembled WGS sequence"/>
</dbReference>
<feature type="compositionally biased region" description="Acidic residues" evidence="1">
    <location>
        <begin position="9"/>
        <end position="25"/>
    </location>
</feature>
<organism evidence="2 3">
    <name type="scientific">Tritrichomonas foetus</name>
    <dbReference type="NCBI Taxonomy" id="1144522"/>
    <lineage>
        <taxon>Eukaryota</taxon>
        <taxon>Metamonada</taxon>
        <taxon>Parabasalia</taxon>
        <taxon>Tritrichomonadida</taxon>
        <taxon>Tritrichomonadidae</taxon>
        <taxon>Tritrichomonas</taxon>
    </lineage>
</organism>
<reference evidence="2" key="1">
    <citation type="submission" date="2016-10" db="EMBL/GenBank/DDBJ databases">
        <authorList>
            <person name="Benchimol M."/>
            <person name="Almeida L.G."/>
            <person name="Vasconcelos A.T."/>
            <person name="Perreira-Neves A."/>
            <person name="Rosa I.A."/>
            <person name="Tasca T."/>
            <person name="Bogo M.R."/>
            <person name="de Souza W."/>
        </authorList>
    </citation>
    <scope>NUCLEOTIDE SEQUENCE [LARGE SCALE GENOMIC DNA]</scope>
    <source>
        <strain evidence="2">K</strain>
    </source>
</reference>
<dbReference type="AlphaFoldDB" id="A0A1J4J7J6"/>
<feature type="region of interest" description="Disordered" evidence="1">
    <location>
        <begin position="1"/>
        <end position="25"/>
    </location>
</feature>
<evidence type="ECO:0000256" key="1">
    <source>
        <dbReference type="SAM" id="MobiDB-lite"/>
    </source>
</evidence>
<name>A0A1J4J7J6_9EUKA</name>
<dbReference type="GeneID" id="94831070"/>
<dbReference type="OrthoDB" id="10264044at2759"/>
<dbReference type="EMBL" id="MLAK01001426">
    <property type="protein sequence ID" value="OHS93180.1"/>
    <property type="molecule type" value="Genomic_DNA"/>
</dbReference>
<evidence type="ECO:0000313" key="2">
    <source>
        <dbReference type="EMBL" id="OHS93180.1"/>
    </source>
</evidence>
<dbReference type="VEuPathDB" id="TrichDB:TRFO_11995"/>
<dbReference type="RefSeq" id="XP_068346317.1">
    <property type="nucleotide sequence ID" value="XM_068496366.1"/>
</dbReference>
<protein>
    <submittedName>
        <fullName evidence="2">Uncharacterized protein</fullName>
    </submittedName>
</protein>
<keyword evidence="3" id="KW-1185">Reference proteome</keyword>
<gene>
    <name evidence="2" type="ORF">TRFO_11995</name>
</gene>
<accession>A0A1J4J7J6</accession>
<proteinExistence type="predicted"/>
<sequence>MTTEKIDIAADEPEIAEEPVGNDEPITEEEEIADENKKDISYKIVIPLDSTVTAEEVLTNKKLKTRTGGFCGRKIIFYLVAVWGEETTYLGNTEWSSNIFTCEITNIEYEDRPSHISTSEIAAPVICGESLVRDNMAAVPLSVQLPHRPATSALLSIWKDDFSILVTSTKIDVSLPINYLTTFNIEHDTVQIGIDFAGSSIDVNNFDLHFVPRSYVSLAEYEEAFALQKIGDGSTYVLSFASNNSIKLLKGMFIGLSVIWGHSRMMSNFEIELPLPPSSLGLLWNVPKLTRLKQATLSCEVTNICDVIVNAQLELGNSPMIPLVKSVEIKKLKPHEKRVVSVPCVPTLVGNHELLYKVKVGTHWFKPLFKTIVHIE</sequence>
<evidence type="ECO:0000313" key="3">
    <source>
        <dbReference type="Proteomes" id="UP000179807"/>
    </source>
</evidence>
<comment type="caution">
    <text evidence="2">The sequence shown here is derived from an EMBL/GenBank/DDBJ whole genome shotgun (WGS) entry which is preliminary data.</text>
</comment>